<evidence type="ECO:0000313" key="1">
    <source>
        <dbReference type="EMBL" id="GAI35070.1"/>
    </source>
</evidence>
<protein>
    <submittedName>
        <fullName evidence="1">Uncharacterized protein</fullName>
    </submittedName>
</protein>
<accession>X1P7S2</accession>
<name>X1P7S2_9ZZZZ</name>
<dbReference type="EMBL" id="BARV01031207">
    <property type="protein sequence ID" value="GAI35070.1"/>
    <property type="molecule type" value="Genomic_DNA"/>
</dbReference>
<gene>
    <name evidence="1" type="ORF">S06H3_49422</name>
</gene>
<sequence length="113" mass="12839">MGSIIDRGAIDLGGGEKYPIMTQNILESHFNIIWIRNAYEGRWLLDAFDELRNFDPSKLLNIGIPSEVIVFDYALSHGLDKENDRENDPTDIIPSLSNLVKQLQIDMPLLPKD</sequence>
<comment type="caution">
    <text evidence="1">The sequence shown here is derived from an EMBL/GenBank/DDBJ whole genome shotgun (WGS) entry which is preliminary data.</text>
</comment>
<dbReference type="AlphaFoldDB" id="X1P7S2"/>
<reference evidence="1" key="1">
    <citation type="journal article" date="2014" name="Front. Microbiol.">
        <title>High frequency of phylogenetically diverse reductive dehalogenase-homologous genes in deep subseafloor sedimentary metagenomes.</title>
        <authorList>
            <person name="Kawai M."/>
            <person name="Futagami T."/>
            <person name="Toyoda A."/>
            <person name="Takaki Y."/>
            <person name="Nishi S."/>
            <person name="Hori S."/>
            <person name="Arai W."/>
            <person name="Tsubouchi T."/>
            <person name="Morono Y."/>
            <person name="Uchiyama I."/>
            <person name="Ito T."/>
            <person name="Fujiyama A."/>
            <person name="Inagaki F."/>
            <person name="Takami H."/>
        </authorList>
    </citation>
    <scope>NUCLEOTIDE SEQUENCE</scope>
    <source>
        <strain evidence="1">Expedition CK06-06</strain>
    </source>
</reference>
<organism evidence="1">
    <name type="scientific">marine sediment metagenome</name>
    <dbReference type="NCBI Taxonomy" id="412755"/>
    <lineage>
        <taxon>unclassified sequences</taxon>
        <taxon>metagenomes</taxon>
        <taxon>ecological metagenomes</taxon>
    </lineage>
</organism>
<proteinExistence type="predicted"/>